<dbReference type="InterPro" id="IPR058775">
    <property type="entry name" value="DUF8054_M"/>
</dbReference>
<accession>A0A6A8G2N4</accession>
<dbReference type="Pfam" id="PF26238">
    <property type="entry name" value="DUF8054_M"/>
    <property type="match status" value="1"/>
</dbReference>
<organism evidence="5 6">
    <name type="scientific">Haloferax marinum</name>
    <dbReference type="NCBI Taxonomy" id="2666143"/>
    <lineage>
        <taxon>Archaea</taxon>
        <taxon>Methanobacteriati</taxon>
        <taxon>Methanobacteriota</taxon>
        <taxon>Stenosarchaea group</taxon>
        <taxon>Halobacteria</taxon>
        <taxon>Halobacteriales</taxon>
        <taxon>Haloferacaceae</taxon>
        <taxon>Haloferax</taxon>
    </lineage>
</organism>
<dbReference type="RefSeq" id="WP_151108717.1">
    <property type="nucleotide sequence ID" value="NZ_WKJQ01000001.1"/>
</dbReference>
<evidence type="ECO:0000313" key="6">
    <source>
        <dbReference type="Proteomes" id="UP000443423"/>
    </source>
</evidence>
<dbReference type="EMBL" id="WKJQ01000001">
    <property type="protein sequence ID" value="MRW95039.1"/>
    <property type="molecule type" value="Genomic_DNA"/>
</dbReference>
<evidence type="ECO:0000259" key="2">
    <source>
        <dbReference type="Pfam" id="PF26236"/>
    </source>
</evidence>
<feature type="domain" description="DUF8054" evidence="2">
    <location>
        <begin position="7"/>
        <end position="87"/>
    </location>
</feature>
<feature type="domain" description="DUF8054" evidence="3">
    <location>
        <begin position="231"/>
        <end position="270"/>
    </location>
</feature>
<protein>
    <submittedName>
        <fullName evidence="5">Uncharacterized protein</fullName>
    </submittedName>
</protein>
<evidence type="ECO:0000313" key="5">
    <source>
        <dbReference type="EMBL" id="MRW95039.1"/>
    </source>
</evidence>
<dbReference type="AlphaFoldDB" id="A0A6A8G2N4"/>
<keyword evidence="6" id="KW-1185">Reference proteome</keyword>
<evidence type="ECO:0000259" key="3">
    <source>
        <dbReference type="Pfam" id="PF26237"/>
    </source>
</evidence>
<dbReference type="Proteomes" id="UP000443423">
    <property type="component" value="Unassembled WGS sequence"/>
</dbReference>
<evidence type="ECO:0000256" key="1">
    <source>
        <dbReference type="SAM" id="Phobius"/>
    </source>
</evidence>
<dbReference type="Pfam" id="PF26236">
    <property type="entry name" value="DUF8054_N"/>
    <property type="match status" value="1"/>
</dbReference>
<evidence type="ECO:0000259" key="4">
    <source>
        <dbReference type="Pfam" id="PF26238"/>
    </source>
</evidence>
<reference evidence="5 6" key="1">
    <citation type="submission" date="2019-11" db="EMBL/GenBank/DDBJ databases">
        <title>Whole genome sequence of Haloferax sp. MBLA0078.</title>
        <authorList>
            <person name="Seo M.-J."/>
            <person name="Cho E.-S."/>
        </authorList>
    </citation>
    <scope>NUCLEOTIDE SEQUENCE [LARGE SCALE GENOMIC DNA]</scope>
    <source>
        <strain evidence="5 6">MBLA0078</strain>
    </source>
</reference>
<dbReference type="InterPro" id="IPR058675">
    <property type="entry name" value="DUF8054_C"/>
</dbReference>
<keyword evidence="1" id="KW-1133">Transmembrane helix</keyword>
<gene>
    <name evidence="5" type="ORF">GJR99_00425</name>
</gene>
<feature type="transmembrane region" description="Helical" evidence="1">
    <location>
        <begin position="21"/>
        <end position="40"/>
    </location>
</feature>
<dbReference type="InterPro" id="IPR058674">
    <property type="entry name" value="DUF8054_N"/>
</dbReference>
<feature type="domain" description="DUF8054" evidence="4">
    <location>
        <begin position="110"/>
        <end position="228"/>
    </location>
</feature>
<sequence>MTASTLVDRIRQPEYTGENRCMPCTIVNVVIAAGLSLLLGFVWAPLVVISFAIFVAAIYTRGYLVPGTPTLTKRYFPDRVLRWFDKEPSPTEMGVQSDVGLGTGEKPSFDVEAVLQEAGALEPCEDIDDLCLTADFESEWAREIERTDDAAVRKRLASILGVDEEQVTLKQRDRWFAAAVDGVYVGQWDSHAALTADVATDVALEPRLDGWDGFGNDQRSALARGLRIYLDSCPDCGGNVEFGEETAESCCRSWEVLVIRCDDCGSRLFEIDLSEVEEAPA</sequence>
<name>A0A6A8G2N4_9EURY</name>
<proteinExistence type="predicted"/>
<dbReference type="Pfam" id="PF26237">
    <property type="entry name" value="DUF8054_C"/>
    <property type="match status" value="1"/>
</dbReference>
<feature type="transmembrane region" description="Helical" evidence="1">
    <location>
        <begin position="46"/>
        <end position="64"/>
    </location>
</feature>
<comment type="caution">
    <text evidence="5">The sequence shown here is derived from an EMBL/GenBank/DDBJ whole genome shotgun (WGS) entry which is preliminary data.</text>
</comment>
<keyword evidence="1" id="KW-0472">Membrane</keyword>
<dbReference type="OrthoDB" id="292134at2157"/>
<keyword evidence="1" id="KW-0812">Transmembrane</keyword>